<protein>
    <recommendedName>
        <fullName evidence="8">Microsomal glutathione S-transferase 3</fullName>
    </recommendedName>
</protein>
<dbReference type="EMBL" id="MU865944">
    <property type="protein sequence ID" value="KAK4448193.1"/>
    <property type="molecule type" value="Genomic_DNA"/>
</dbReference>
<evidence type="ECO:0000313" key="7">
    <source>
        <dbReference type="Proteomes" id="UP001321760"/>
    </source>
</evidence>
<dbReference type="InterPro" id="IPR050997">
    <property type="entry name" value="MAPEG"/>
</dbReference>
<reference evidence="6" key="2">
    <citation type="submission" date="2023-05" db="EMBL/GenBank/DDBJ databases">
        <authorList>
            <consortium name="Lawrence Berkeley National Laboratory"/>
            <person name="Steindorff A."/>
            <person name="Hensen N."/>
            <person name="Bonometti L."/>
            <person name="Westerberg I."/>
            <person name="Brannstrom I.O."/>
            <person name="Guillou S."/>
            <person name="Cros-Aarteil S."/>
            <person name="Calhoun S."/>
            <person name="Haridas S."/>
            <person name="Kuo A."/>
            <person name="Mondo S."/>
            <person name="Pangilinan J."/>
            <person name="Riley R."/>
            <person name="Labutti K."/>
            <person name="Andreopoulos B."/>
            <person name="Lipzen A."/>
            <person name="Chen C."/>
            <person name="Yanf M."/>
            <person name="Daum C."/>
            <person name="Ng V."/>
            <person name="Clum A."/>
            <person name="Ohm R."/>
            <person name="Martin F."/>
            <person name="Silar P."/>
            <person name="Natvig D."/>
            <person name="Lalanne C."/>
            <person name="Gautier V."/>
            <person name="Ament-Velasquez S.L."/>
            <person name="Kruys A."/>
            <person name="Hutchinson M.I."/>
            <person name="Powell A.J."/>
            <person name="Barry K."/>
            <person name="Miller A.N."/>
            <person name="Grigoriev I.V."/>
            <person name="Debuchy R."/>
            <person name="Gladieux P."/>
            <person name="Thoren M.H."/>
            <person name="Johannesson H."/>
        </authorList>
    </citation>
    <scope>NUCLEOTIDE SEQUENCE</scope>
    <source>
        <strain evidence="6">PSN243</strain>
    </source>
</reference>
<dbReference type="AlphaFoldDB" id="A0AAV9GI54"/>
<dbReference type="GO" id="GO:0005635">
    <property type="term" value="C:nuclear envelope"/>
    <property type="evidence" value="ECO:0007669"/>
    <property type="project" value="TreeGrafter"/>
</dbReference>
<dbReference type="GO" id="GO:0016020">
    <property type="term" value="C:membrane"/>
    <property type="evidence" value="ECO:0007669"/>
    <property type="project" value="UniProtKB-SubCell"/>
</dbReference>
<organism evidence="6 7">
    <name type="scientific">Podospora aff. communis PSN243</name>
    <dbReference type="NCBI Taxonomy" id="3040156"/>
    <lineage>
        <taxon>Eukaryota</taxon>
        <taxon>Fungi</taxon>
        <taxon>Dikarya</taxon>
        <taxon>Ascomycota</taxon>
        <taxon>Pezizomycotina</taxon>
        <taxon>Sordariomycetes</taxon>
        <taxon>Sordariomycetidae</taxon>
        <taxon>Sordariales</taxon>
        <taxon>Podosporaceae</taxon>
        <taxon>Podospora</taxon>
    </lineage>
</organism>
<keyword evidence="7" id="KW-1185">Reference proteome</keyword>
<feature type="transmembrane region" description="Helical" evidence="5">
    <location>
        <begin position="119"/>
        <end position="145"/>
    </location>
</feature>
<comment type="subcellular location">
    <subcellularLocation>
        <location evidence="1">Membrane</location>
        <topology evidence="1">Multi-pass membrane protein</topology>
    </subcellularLocation>
</comment>
<dbReference type="InterPro" id="IPR023352">
    <property type="entry name" value="MAPEG-like_dom_sf"/>
</dbReference>
<keyword evidence="3 5" id="KW-1133">Transmembrane helix</keyword>
<dbReference type="GO" id="GO:0004602">
    <property type="term" value="F:glutathione peroxidase activity"/>
    <property type="evidence" value="ECO:0007669"/>
    <property type="project" value="TreeGrafter"/>
</dbReference>
<dbReference type="Gene3D" id="1.20.120.550">
    <property type="entry name" value="Membrane associated eicosanoid/glutathione metabolism-like domain"/>
    <property type="match status" value="1"/>
</dbReference>
<feature type="transmembrane region" description="Helical" evidence="5">
    <location>
        <begin position="6"/>
        <end position="25"/>
    </location>
</feature>
<dbReference type="SUPFAM" id="SSF161084">
    <property type="entry name" value="MAPEG domain-like"/>
    <property type="match status" value="1"/>
</dbReference>
<evidence type="ECO:0000313" key="6">
    <source>
        <dbReference type="EMBL" id="KAK4448193.1"/>
    </source>
</evidence>
<keyword evidence="4 5" id="KW-0472">Membrane</keyword>
<proteinExistence type="predicted"/>
<evidence type="ECO:0000256" key="3">
    <source>
        <dbReference type="ARBA" id="ARBA00022989"/>
    </source>
</evidence>
<dbReference type="Proteomes" id="UP001321760">
    <property type="component" value="Unassembled WGS sequence"/>
</dbReference>
<evidence type="ECO:0000256" key="5">
    <source>
        <dbReference type="SAM" id="Phobius"/>
    </source>
</evidence>
<name>A0AAV9GI54_9PEZI</name>
<comment type="caution">
    <text evidence="6">The sequence shown here is derived from an EMBL/GenBank/DDBJ whole genome shotgun (WGS) entry which is preliminary data.</text>
</comment>
<dbReference type="Pfam" id="PF01124">
    <property type="entry name" value="MAPEG"/>
    <property type="match status" value="1"/>
</dbReference>
<dbReference type="GO" id="GO:0004364">
    <property type="term" value="F:glutathione transferase activity"/>
    <property type="evidence" value="ECO:0007669"/>
    <property type="project" value="TreeGrafter"/>
</dbReference>
<evidence type="ECO:0000256" key="2">
    <source>
        <dbReference type="ARBA" id="ARBA00022692"/>
    </source>
</evidence>
<keyword evidence="2 5" id="KW-0812">Transmembrane</keyword>
<accession>A0AAV9GI54</accession>
<dbReference type="GO" id="GO:0005783">
    <property type="term" value="C:endoplasmic reticulum"/>
    <property type="evidence" value="ECO:0007669"/>
    <property type="project" value="TreeGrafter"/>
</dbReference>
<evidence type="ECO:0000256" key="1">
    <source>
        <dbReference type="ARBA" id="ARBA00004141"/>
    </source>
</evidence>
<sequence>MAITLPAEYGAVLLAATSTFFVNMYHSGLTSKKRKAAGIAYPTAYASSELAEKDPKAHAFNCAQRAHNNFTESLTPFLGALLITGLRWPMAAAYAGGLWSLGRAWYAYGYVSNGPKGRMVGSLIGALVDMGLKLAAAYTSVMFVLEK</sequence>
<dbReference type="PANTHER" id="PTHR10250:SF26">
    <property type="entry name" value="GLUTATHIONE S-TRANSFERASE 3, MITOCHONDRIAL"/>
    <property type="match status" value="1"/>
</dbReference>
<feature type="transmembrane region" description="Helical" evidence="5">
    <location>
        <begin position="77"/>
        <end position="99"/>
    </location>
</feature>
<reference evidence="6" key="1">
    <citation type="journal article" date="2023" name="Mol. Phylogenet. Evol.">
        <title>Genome-scale phylogeny and comparative genomics of the fungal order Sordariales.</title>
        <authorList>
            <person name="Hensen N."/>
            <person name="Bonometti L."/>
            <person name="Westerberg I."/>
            <person name="Brannstrom I.O."/>
            <person name="Guillou S."/>
            <person name="Cros-Aarteil S."/>
            <person name="Calhoun S."/>
            <person name="Haridas S."/>
            <person name="Kuo A."/>
            <person name="Mondo S."/>
            <person name="Pangilinan J."/>
            <person name="Riley R."/>
            <person name="LaButti K."/>
            <person name="Andreopoulos B."/>
            <person name="Lipzen A."/>
            <person name="Chen C."/>
            <person name="Yan M."/>
            <person name="Daum C."/>
            <person name="Ng V."/>
            <person name="Clum A."/>
            <person name="Steindorff A."/>
            <person name="Ohm R.A."/>
            <person name="Martin F."/>
            <person name="Silar P."/>
            <person name="Natvig D.O."/>
            <person name="Lalanne C."/>
            <person name="Gautier V."/>
            <person name="Ament-Velasquez S.L."/>
            <person name="Kruys A."/>
            <person name="Hutchinson M.I."/>
            <person name="Powell A.J."/>
            <person name="Barry K."/>
            <person name="Miller A.N."/>
            <person name="Grigoriev I.V."/>
            <person name="Debuchy R."/>
            <person name="Gladieux P."/>
            <person name="Hiltunen Thoren M."/>
            <person name="Johannesson H."/>
        </authorList>
    </citation>
    <scope>NUCLEOTIDE SEQUENCE</scope>
    <source>
        <strain evidence="6">PSN243</strain>
    </source>
</reference>
<dbReference type="InterPro" id="IPR001129">
    <property type="entry name" value="Membr-assoc_MAPEG"/>
</dbReference>
<evidence type="ECO:0000256" key="4">
    <source>
        <dbReference type="ARBA" id="ARBA00023136"/>
    </source>
</evidence>
<evidence type="ECO:0008006" key="8">
    <source>
        <dbReference type="Google" id="ProtNLM"/>
    </source>
</evidence>
<dbReference type="PANTHER" id="PTHR10250">
    <property type="entry name" value="MICROSOMAL GLUTATHIONE S-TRANSFERASE"/>
    <property type="match status" value="1"/>
</dbReference>
<gene>
    <name evidence="6" type="ORF">QBC34DRAFT_115063</name>
</gene>